<gene>
    <name evidence="1" type="ORF">CEXT_560931</name>
</gene>
<organism evidence="1 2">
    <name type="scientific">Caerostris extrusa</name>
    <name type="common">Bark spider</name>
    <name type="synonym">Caerostris bankana</name>
    <dbReference type="NCBI Taxonomy" id="172846"/>
    <lineage>
        <taxon>Eukaryota</taxon>
        <taxon>Metazoa</taxon>
        <taxon>Ecdysozoa</taxon>
        <taxon>Arthropoda</taxon>
        <taxon>Chelicerata</taxon>
        <taxon>Arachnida</taxon>
        <taxon>Araneae</taxon>
        <taxon>Araneomorphae</taxon>
        <taxon>Entelegynae</taxon>
        <taxon>Araneoidea</taxon>
        <taxon>Araneidae</taxon>
        <taxon>Caerostris</taxon>
    </lineage>
</organism>
<dbReference type="AlphaFoldDB" id="A0AAV4NS89"/>
<accession>A0AAV4NS89</accession>
<comment type="caution">
    <text evidence="1">The sequence shown here is derived from an EMBL/GenBank/DDBJ whole genome shotgun (WGS) entry which is preliminary data.</text>
</comment>
<reference evidence="1 2" key="1">
    <citation type="submission" date="2021-06" db="EMBL/GenBank/DDBJ databases">
        <title>Caerostris extrusa draft genome.</title>
        <authorList>
            <person name="Kono N."/>
            <person name="Arakawa K."/>
        </authorList>
    </citation>
    <scope>NUCLEOTIDE SEQUENCE [LARGE SCALE GENOMIC DNA]</scope>
</reference>
<protein>
    <submittedName>
        <fullName evidence="1">Uncharacterized protein</fullName>
    </submittedName>
</protein>
<sequence>MNARRPISVIGSMHLRLSCFQFSHESHPYVLIQTLGAAGGHGICKLTQNVGHRTTFFLLHYFDDSVCCLNRHFRARELSCLVDRQQRMI</sequence>
<dbReference type="Proteomes" id="UP001054945">
    <property type="component" value="Unassembled WGS sequence"/>
</dbReference>
<keyword evidence="2" id="KW-1185">Reference proteome</keyword>
<dbReference type="EMBL" id="BPLR01003594">
    <property type="protein sequence ID" value="GIX86459.1"/>
    <property type="molecule type" value="Genomic_DNA"/>
</dbReference>
<name>A0AAV4NS89_CAEEX</name>
<evidence type="ECO:0000313" key="2">
    <source>
        <dbReference type="Proteomes" id="UP001054945"/>
    </source>
</evidence>
<proteinExistence type="predicted"/>
<evidence type="ECO:0000313" key="1">
    <source>
        <dbReference type="EMBL" id="GIX86459.1"/>
    </source>
</evidence>